<protein>
    <submittedName>
        <fullName evidence="2">CHAT domain protein</fullName>
    </submittedName>
</protein>
<proteinExistence type="predicted"/>
<dbReference type="EMBL" id="CP036265">
    <property type="protein sequence ID" value="QDT15134.1"/>
    <property type="molecule type" value="Genomic_DNA"/>
</dbReference>
<name>A0A517P6Z1_9PLAN</name>
<dbReference type="RefSeq" id="WP_145357963.1">
    <property type="nucleotide sequence ID" value="NZ_CP036265.1"/>
</dbReference>
<evidence type="ECO:0000313" key="3">
    <source>
        <dbReference type="Proteomes" id="UP000318741"/>
    </source>
</evidence>
<evidence type="ECO:0000313" key="2">
    <source>
        <dbReference type="EMBL" id="QDT15134.1"/>
    </source>
</evidence>
<feature type="domain" description="CHAT" evidence="1">
    <location>
        <begin position="25"/>
        <end position="157"/>
    </location>
</feature>
<organism evidence="2 3">
    <name type="scientific">Alienimonas californiensis</name>
    <dbReference type="NCBI Taxonomy" id="2527989"/>
    <lineage>
        <taxon>Bacteria</taxon>
        <taxon>Pseudomonadati</taxon>
        <taxon>Planctomycetota</taxon>
        <taxon>Planctomycetia</taxon>
        <taxon>Planctomycetales</taxon>
        <taxon>Planctomycetaceae</taxon>
        <taxon>Alienimonas</taxon>
    </lineage>
</organism>
<accession>A0A517P6Z1</accession>
<gene>
    <name evidence="2" type="ORF">CA12_12150</name>
</gene>
<sequence length="415" mass="46630">MPIVLMLSAGPLDQDRLRLGAEFRDIRHSLQRSRNRENWTIESNEAATVDDLRRAMLDYRPSVVHFSGHGSGLGGLCFEDENGNTHLADAAPLAKLFHHFKDDLKCVVLNACYSKIQADAIRDEIDYVIGMRSAVGDHSAAKFAVAFYDAVFAGTNYRTAFALGCTALDLNSLPDSDVPVFMTGSHLDISTLPYTSCVPEVERVLYTYFNTPFRDRAPLTTGGDRLKRTIQKYYGEQVRRNVDKVQVLGMDQMDDDQWRVLVEVAAGEDRQQCVVYVYIHDRRVLVEWEATVGYWSVPVKTYLALGSDGPVIARVKAQLGDYYNYGFADQQHRFQCVDLRTETNASLYGYVRRHSDAYGDLITIIDDGNWHSVTLEIVNATDKTDMPLIQRVLSPTWLFTPSDSTAEPSSERGAA</sequence>
<evidence type="ECO:0000259" key="1">
    <source>
        <dbReference type="Pfam" id="PF12770"/>
    </source>
</evidence>
<dbReference type="AlphaFoldDB" id="A0A517P6Z1"/>
<keyword evidence="3" id="KW-1185">Reference proteome</keyword>
<dbReference type="KEGG" id="acaf:CA12_12150"/>
<reference evidence="2 3" key="1">
    <citation type="submission" date="2019-02" db="EMBL/GenBank/DDBJ databases">
        <title>Deep-cultivation of Planctomycetes and their phenomic and genomic characterization uncovers novel biology.</title>
        <authorList>
            <person name="Wiegand S."/>
            <person name="Jogler M."/>
            <person name="Boedeker C."/>
            <person name="Pinto D."/>
            <person name="Vollmers J."/>
            <person name="Rivas-Marin E."/>
            <person name="Kohn T."/>
            <person name="Peeters S.H."/>
            <person name="Heuer A."/>
            <person name="Rast P."/>
            <person name="Oberbeckmann S."/>
            <person name="Bunk B."/>
            <person name="Jeske O."/>
            <person name="Meyerdierks A."/>
            <person name="Storesund J.E."/>
            <person name="Kallscheuer N."/>
            <person name="Luecker S."/>
            <person name="Lage O.M."/>
            <person name="Pohl T."/>
            <person name="Merkel B.J."/>
            <person name="Hornburger P."/>
            <person name="Mueller R.-W."/>
            <person name="Bruemmer F."/>
            <person name="Labrenz M."/>
            <person name="Spormann A.M."/>
            <person name="Op den Camp H."/>
            <person name="Overmann J."/>
            <person name="Amann R."/>
            <person name="Jetten M.S.M."/>
            <person name="Mascher T."/>
            <person name="Medema M.H."/>
            <person name="Devos D.P."/>
            <person name="Kaster A.-K."/>
            <person name="Ovreas L."/>
            <person name="Rohde M."/>
            <person name="Galperin M.Y."/>
            <person name="Jogler C."/>
        </authorList>
    </citation>
    <scope>NUCLEOTIDE SEQUENCE [LARGE SCALE GENOMIC DNA]</scope>
    <source>
        <strain evidence="2 3">CA12</strain>
    </source>
</reference>
<dbReference type="Pfam" id="PF12770">
    <property type="entry name" value="CHAT"/>
    <property type="match status" value="1"/>
</dbReference>
<dbReference type="OrthoDB" id="149072at2"/>
<dbReference type="InterPro" id="IPR024983">
    <property type="entry name" value="CHAT_dom"/>
</dbReference>
<dbReference type="Proteomes" id="UP000318741">
    <property type="component" value="Chromosome"/>
</dbReference>